<protein>
    <submittedName>
        <fullName evidence="2">Uncharacterized protein</fullName>
    </submittedName>
</protein>
<feature type="compositionally biased region" description="Basic and acidic residues" evidence="1">
    <location>
        <begin position="217"/>
        <end position="233"/>
    </location>
</feature>
<feature type="compositionally biased region" description="Polar residues" evidence="1">
    <location>
        <begin position="273"/>
        <end position="282"/>
    </location>
</feature>
<feature type="compositionally biased region" description="Low complexity" evidence="1">
    <location>
        <begin position="468"/>
        <end position="478"/>
    </location>
</feature>
<reference evidence="3" key="1">
    <citation type="submission" date="2012-06" db="EMBL/GenBank/DDBJ databases">
        <title>The genome sequence of Coniosporium apollinis CBS 100218.</title>
        <authorList>
            <consortium name="The Broad Institute Genome Sequencing Platform"/>
            <person name="Cuomo C."/>
            <person name="Gorbushina A."/>
            <person name="Noack S."/>
            <person name="Walker B."/>
            <person name="Young S.K."/>
            <person name="Zeng Q."/>
            <person name="Gargeya S."/>
            <person name="Fitzgerald M."/>
            <person name="Haas B."/>
            <person name="Abouelleil A."/>
            <person name="Alvarado L."/>
            <person name="Arachchi H.M."/>
            <person name="Berlin A.M."/>
            <person name="Chapman S.B."/>
            <person name="Goldberg J."/>
            <person name="Griggs A."/>
            <person name="Gujja S."/>
            <person name="Hansen M."/>
            <person name="Howarth C."/>
            <person name="Imamovic A."/>
            <person name="Larimer J."/>
            <person name="McCowan C."/>
            <person name="Montmayeur A."/>
            <person name="Murphy C."/>
            <person name="Neiman D."/>
            <person name="Pearson M."/>
            <person name="Priest M."/>
            <person name="Roberts A."/>
            <person name="Saif S."/>
            <person name="Shea T."/>
            <person name="Sisk P."/>
            <person name="Sykes S."/>
            <person name="Wortman J."/>
            <person name="Nusbaum C."/>
            <person name="Birren B."/>
        </authorList>
    </citation>
    <scope>NUCLEOTIDE SEQUENCE [LARGE SCALE GENOMIC DNA]</scope>
    <source>
        <strain evidence="3">CBS 100218</strain>
    </source>
</reference>
<feature type="compositionally biased region" description="Basic and acidic residues" evidence="1">
    <location>
        <begin position="1030"/>
        <end position="1041"/>
    </location>
</feature>
<sequence>MPGAYFEDPYSKLDRYFQAPPSLKAHKLLPRNRHDAHMVFPAGAPVRYNSFDGDETSTQHSATDQTPLASPALMNGTDPGLPPTPPTNSLEASAHVDFAMSAPTDNATPSNPNKSPSISTPVNQWSPPTPDPSPPRTGESLAPPERPPFNDYPSSSRAESFRTAKEDQYSSDGESSRRQMASDDSPVNTYLNATRSLRLRTLGLGLGFDQSDGDATPTERGRSAPQSGKKDSELDTAWQYRPSGSEHIPDREWDTNLMRNVTVRRRRPLRASPQHNASNHEATSPEAAMPASPSVRDKAKERDLHSASFEKFADDIGWPAEVNRVLSLHLRDRDSKRLSSVSTTSTVVEAVVIDSPPQQLPALRHAKKNLALRRDAESPVERSSTVRSNRNSLNSDDVPLHRLVHKKPRIPDRRNRDSVGSDIAASETSSLPTVPLRHHRQSIQSRSAIPSDGPGRFFDSPPKRITTSPLAPSSPASLSRERRNFTEPGPYRSHVDPAPLVSEFRHYVRQPSPPPPDTQESSVVYNASPIAPQHHPAHVELPEPALQEARPKPAAVPVEPRPSVDHRENDRPRVSFDHTASDHGRPSVTSLDRVPTEELHRPSAELSPSFRRISLDRSTVRTEEHAMARHVYTSSTPFSQISDLHDLEVSEATAVSIFPHNNHSLLVVQQVAKPSASGSNSNSTSLSHHNTHYPSSQPSTELIGRTEPSGQQLLDGPLLTIEPSTPPDRSTEIFAVDSPLKNPRKPPPPPAFKIIPPTPADELDRQLAAPLPSSRDRSRSPNRTVSGPPVARRLSVLQRARRYSDTFIAPLLSRNGSLSNRWSAVTASGSRNGKAVRRVPSVGDEGQDPRGNKLHPFWRPRGFWDDFSDDSEEDFFDEGRPDPHHDGANGGSGGDRLPEGGDTSSIPSVAEEGDVPRLKRVGRRLTDGFKGSGGFLIGNSLGIERGPTNGRRHYVSLPLGVSGGGRARDFGIGGRGEPVGRVVKRSSTGSLRTGSLTALHAGESAGRRSPKAVSGPAGSAGRGEGGYKNMSREGRKREWRLPGTDRRLRYVGLGGLKDMMKEKKAEKRREELRRSIGRRWMLEGPKIG</sequence>
<feature type="compositionally biased region" description="Basic and acidic residues" evidence="1">
    <location>
        <begin position="409"/>
        <end position="419"/>
    </location>
</feature>
<feature type="compositionally biased region" description="Polar residues" evidence="1">
    <location>
        <begin position="103"/>
        <end position="125"/>
    </location>
</feature>
<feature type="compositionally biased region" description="Basic and acidic residues" evidence="1">
    <location>
        <begin position="159"/>
        <end position="181"/>
    </location>
</feature>
<evidence type="ECO:0000256" key="1">
    <source>
        <dbReference type="SAM" id="MobiDB-lite"/>
    </source>
</evidence>
<keyword evidence="3" id="KW-1185">Reference proteome</keyword>
<dbReference type="AlphaFoldDB" id="R7Z6R2"/>
<dbReference type="EMBL" id="JH767636">
    <property type="protein sequence ID" value="EON69862.1"/>
    <property type="molecule type" value="Genomic_DNA"/>
</dbReference>
<feature type="region of interest" description="Disordered" evidence="1">
    <location>
        <begin position="825"/>
        <end position="854"/>
    </location>
</feature>
<feature type="region of interest" description="Disordered" evidence="1">
    <location>
        <begin position="50"/>
        <end position="189"/>
    </location>
</feature>
<dbReference type="OMA" id="DERTMDY"/>
<feature type="region of interest" description="Disordered" evidence="1">
    <location>
        <begin position="205"/>
        <end position="302"/>
    </location>
</feature>
<feature type="compositionally biased region" description="Polar residues" evidence="1">
    <location>
        <begin position="381"/>
        <end position="395"/>
    </location>
</feature>
<dbReference type="HOGENOM" id="CLU_012616_0_0_1"/>
<dbReference type="STRING" id="1168221.R7Z6R2"/>
<feature type="compositionally biased region" description="Polar residues" evidence="1">
    <location>
        <begin position="56"/>
        <end position="68"/>
    </location>
</feature>
<feature type="compositionally biased region" description="Pro residues" evidence="1">
    <location>
        <begin position="745"/>
        <end position="758"/>
    </location>
</feature>
<evidence type="ECO:0000313" key="2">
    <source>
        <dbReference type="EMBL" id="EON69862.1"/>
    </source>
</evidence>
<name>R7Z6R2_CONA1</name>
<feature type="region of interest" description="Disordered" evidence="1">
    <location>
        <begin position="547"/>
        <end position="605"/>
    </location>
</feature>
<dbReference type="Proteomes" id="UP000016924">
    <property type="component" value="Unassembled WGS sequence"/>
</dbReference>
<gene>
    <name evidence="2" type="ORF">W97_09125</name>
</gene>
<feature type="region of interest" description="Disordered" evidence="1">
    <location>
        <begin position="673"/>
        <end position="758"/>
    </location>
</feature>
<feature type="region of interest" description="Disordered" evidence="1">
    <location>
        <begin position="371"/>
        <end position="497"/>
    </location>
</feature>
<proteinExistence type="predicted"/>
<feature type="compositionally biased region" description="Basic and acidic residues" evidence="1">
    <location>
        <begin position="562"/>
        <end position="585"/>
    </location>
</feature>
<accession>R7Z6R2</accession>
<dbReference type="eggNOG" id="ENOG502SN25">
    <property type="taxonomic scope" value="Eukaryota"/>
</dbReference>
<feature type="region of interest" description="Disordered" evidence="1">
    <location>
        <begin position="978"/>
        <end position="1041"/>
    </location>
</feature>
<dbReference type="GeneID" id="19906436"/>
<organism evidence="2 3">
    <name type="scientific">Coniosporium apollinis (strain CBS 100218)</name>
    <name type="common">Rock-inhabiting black yeast</name>
    <dbReference type="NCBI Taxonomy" id="1168221"/>
    <lineage>
        <taxon>Eukaryota</taxon>
        <taxon>Fungi</taxon>
        <taxon>Dikarya</taxon>
        <taxon>Ascomycota</taxon>
        <taxon>Pezizomycotina</taxon>
        <taxon>Dothideomycetes</taxon>
        <taxon>Dothideomycetes incertae sedis</taxon>
        <taxon>Coniosporium</taxon>
    </lineage>
</organism>
<feature type="region of interest" description="Disordered" evidence="1">
    <location>
        <begin position="770"/>
        <end position="791"/>
    </location>
</feature>
<dbReference type="RefSeq" id="XP_007785179.1">
    <property type="nucleotide sequence ID" value="XM_007786989.1"/>
</dbReference>
<feature type="compositionally biased region" description="Basic and acidic residues" evidence="1">
    <location>
        <begin position="594"/>
        <end position="603"/>
    </location>
</feature>
<dbReference type="OrthoDB" id="3870679at2759"/>
<evidence type="ECO:0000313" key="3">
    <source>
        <dbReference type="Proteomes" id="UP000016924"/>
    </source>
</evidence>
<feature type="compositionally biased region" description="Basic and acidic residues" evidence="1">
    <location>
        <begin position="877"/>
        <end position="887"/>
    </location>
</feature>
<feature type="compositionally biased region" description="Low complexity" evidence="1">
    <location>
        <begin position="985"/>
        <end position="997"/>
    </location>
</feature>
<feature type="region of interest" description="Disordered" evidence="1">
    <location>
        <begin position="870"/>
        <end position="919"/>
    </location>
</feature>
<feature type="compositionally biased region" description="Low complexity" evidence="1">
    <location>
        <begin position="675"/>
        <end position="688"/>
    </location>
</feature>